<dbReference type="KEGG" id="hazt:108671660"/>
<gene>
    <name evidence="4" type="primary">LOC108671660</name>
</gene>
<feature type="compositionally biased region" description="Basic residues" evidence="1">
    <location>
        <begin position="1"/>
        <end position="10"/>
    </location>
</feature>
<dbReference type="Proteomes" id="UP000694843">
    <property type="component" value="Unplaced"/>
</dbReference>
<feature type="transmembrane region" description="Helical" evidence="2">
    <location>
        <begin position="105"/>
        <end position="130"/>
    </location>
</feature>
<feature type="transmembrane region" description="Helical" evidence="2">
    <location>
        <begin position="33"/>
        <end position="53"/>
    </location>
</feature>
<evidence type="ECO:0000313" key="4">
    <source>
        <dbReference type="RefSeq" id="XP_018014720.1"/>
    </source>
</evidence>
<keyword evidence="2" id="KW-0472">Membrane</keyword>
<protein>
    <submittedName>
        <fullName evidence="4">Uncharacterized protein LOC108671660</fullName>
    </submittedName>
</protein>
<dbReference type="GeneID" id="108671660"/>
<accession>A0A8B7NM18</accession>
<evidence type="ECO:0000256" key="2">
    <source>
        <dbReference type="SAM" id="Phobius"/>
    </source>
</evidence>
<proteinExistence type="predicted"/>
<reference evidence="4" key="1">
    <citation type="submission" date="2025-08" db="UniProtKB">
        <authorList>
            <consortium name="RefSeq"/>
        </authorList>
    </citation>
    <scope>IDENTIFICATION</scope>
    <source>
        <tissue evidence="4">Whole organism</tissue>
    </source>
</reference>
<feature type="transmembrane region" description="Helical" evidence="2">
    <location>
        <begin position="65"/>
        <end position="85"/>
    </location>
</feature>
<feature type="transmembrane region" description="Helical" evidence="2">
    <location>
        <begin position="150"/>
        <end position="177"/>
    </location>
</feature>
<keyword evidence="3" id="KW-1185">Reference proteome</keyword>
<dbReference type="InterPro" id="IPR040350">
    <property type="entry name" value="TMEM272"/>
</dbReference>
<feature type="compositionally biased region" description="Low complexity" evidence="1">
    <location>
        <begin position="11"/>
        <end position="24"/>
    </location>
</feature>
<keyword evidence="2" id="KW-0812">Transmembrane</keyword>
<dbReference type="AlphaFoldDB" id="A0A8B7NM18"/>
<organism evidence="3 4">
    <name type="scientific">Hyalella azteca</name>
    <name type="common">Amphipod</name>
    <dbReference type="NCBI Taxonomy" id="294128"/>
    <lineage>
        <taxon>Eukaryota</taxon>
        <taxon>Metazoa</taxon>
        <taxon>Ecdysozoa</taxon>
        <taxon>Arthropoda</taxon>
        <taxon>Crustacea</taxon>
        <taxon>Multicrustacea</taxon>
        <taxon>Malacostraca</taxon>
        <taxon>Eumalacostraca</taxon>
        <taxon>Peracarida</taxon>
        <taxon>Amphipoda</taxon>
        <taxon>Senticaudata</taxon>
        <taxon>Talitrida</taxon>
        <taxon>Talitroidea</taxon>
        <taxon>Hyalellidae</taxon>
        <taxon>Hyalella</taxon>
    </lineage>
</organism>
<sequence>MGKGSKKRSSSSKSHVESGASSSGDIAKVPKPVMVAFIGIELIFGLVFIIVGSLNVDKCNIDKMIPIWLIMMGVVYLVTGVHEFLQFLRSNKPAHANKGRGFISLIITGVLTLITVALFVAGNVFVYRAWSVGPDFGHYWFENGCDMGAYMLSFVAVIFMDVLFGVIMIGILAYACCHCFCKK</sequence>
<dbReference type="OrthoDB" id="6157510at2759"/>
<dbReference type="PANTHER" id="PTHR33444">
    <property type="entry name" value="SI:DKEY-19B23.12-RELATED"/>
    <property type="match status" value="1"/>
</dbReference>
<evidence type="ECO:0000313" key="3">
    <source>
        <dbReference type="Proteomes" id="UP000694843"/>
    </source>
</evidence>
<keyword evidence="2" id="KW-1133">Transmembrane helix</keyword>
<dbReference type="RefSeq" id="XP_018014720.1">
    <property type="nucleotide sequence ID" value="XM_018159231.2"/>
</dbReference>
<dbReference type="OMA" id="LAYACCH"/>
<dbReference type="PANTHER" id="PTHR33444:SF2">
    <property type="entry name" value="MARVEL DOMAIN-CONTAINING PROTEIN"/>
    <property type="match status" value="1"/>
</dbReference>
<name>A0A8B7NM18_HYAAZ</name>
<evidence type="ECO:0000256" key="1">
    <source>
        <dbReference type="SAM" id="MobiDB-lite"/>
    </source>
</evidence>
<feature type="region of interest" description="Disordered" evidence="1">
    <location>
        <begin position="1"/>
        <end position="24"/>
    </location>
</feature>